<feature type="signal peptide" evidence="8">
    <location>
        <begin position="1"/>
        <end position="17"/>
    </location>
</feature>
<keyword evidence="6" id="KW-1205">Fibrinolytic toxin</keyword>
<keyword evidence="4" id="KW-1199">Hemostasis impairing toxin</keyword>
<keyword evidence="7" id="KW-0720">Serine protease</keyword>
<dbReference type="Pfam" id="PF00089">
    <property type="entry name" value="Trypsin"/>
    <property type="match status" value="2"/>
</dbReference>
<dbReference type="PROSITE" id="PS50240">
    <property type="entry name" value="TRYPSIN_DOM"/>
    <property type="match status" value="2"/>
</dbReference>
<keyword evidence="8" id="KW-0732">Signal</keyword>
<dbReference type="GO" id="GO:0005576">
    <property type="term" value="C:extracellular region"/>
    <property type="evidence" value="ECO:0007669"/>
    <property type="project" value="UniProtKB-SubCell"/>
</dbReference>
<evidence type="ECO:0000256" key="5">
    <source>
        <dbReference type="ARBA" id="ARBA00055534"/>
    </source>
</evidence>
<dbReference type="PRINTS" id="PR00722">
    <property type="entry name" value="CHYMOTRYPSIN"/>
</dbReference>
<accession>A0A8R2R599</accession>
<evidence type="ECO:0000256" key="3">
    <source>
        <dbReference type="ARBA" id="ARBA00023157"/>
    </source>
</evidence>
<evidence type="ECO:0000256" key="1">
    <source>
        <dbReference type="ARBA" id="ARBA00004239"/>
    </source>
</evidence>
<reference evidence="10" key="2">
    <citation type="submission" date="2022-06" db="UniProtKB">
        <authorList>
            <consortium name="EnsemblMetazoa"/>
        </authorList>
    </citation>
    <scope>IDENTIFICATION</scope>
    <source>
        <strain evidence="10">p50T (Dazao)</strain>
    </source>
</reference>
<comment type="subcellular location">
    <subcellularLocation>
        <location evidence="1">Secreted</location>
        <location evidence="1">Extracellular space</location>
    </subcellularLocation>
</comment>
<feature type="domain" description="Peptidase S1" evidence="9">
    <location>
        <begin position="363"/>
        <end position="602"/>
    </location>
</feature>
<evidence type="ECO:0000256" key="6">
    <source>
        <dbReference type="ARBA" id="ARBA00084094"/>
    </source>
</evidence>
<reference evidence="11" key="1">
    <citation type="journal article" date="2008" name="Insect Biochem. Mol. Biol.">
        <title>The genome of a lepidopteran model insect, the silkworm Bombyx mori.</title>
        <authorList>
            <consortium name="International Silkworm Genome Consortium"/>
        </authorList>
    </citation>
    <scope>NUCLEOTIDE SEQUENCE [LARGE SCALE GENOMIC DNA]</scope>
    <source>
        <strain evidence="11">p50T</strain>
    </source>
</reference>
<dbReference type="EnsemblMetazoa" id="XM_038017097.1">
    <property type="protein sequence ID" value="XP_037873025.1"/>
    <property type="gene ID" value="LOC732967"/>
</dbReference>
<dbReference type="InterPro" id="IPR001314">
    <property type="entry name" value="Peptidase_S1A"/>
</dbReference>
<dbReference type="AlphaFoldDB" id="A0A8R2R599"/>
<dbReference type="CDD" id="cd00190">
    <property type="entry name" value="Tryp_SPc"/>
    <property type="match status" value="2"/>
</dbReference>
<evidence type="ECO:0000256" key="7">
    <source>
        <dbReference type="RuleBase" id="RU363034"/>
    </source>
</evidence>
<dbReference type="InterPro" id="IPR001254">
    <property type="entry name" value="Trypsin_dom"/>
</dbReference>
<dbReference type="GO" id="GO:0006508">
    <property type="term" value="P:proteolysis"/>
    <property type="evidence" value="ECO:0007669"/>
    <property type="project" value="UniProtKB-KW"/>
</dbReference>
<comment type="function">
    <text evidence="5">Fibrinolytic activity; shows preferential cleavage of Arg-Gly bonds in all three fibrinogen chains. Contact with the caterpillars causes severe bleeding, due the anticoagulant effect of the protein.</text>
</comment>
<evidence type="ECO:0000256" key="4">
    <source>
        <dbReference type="ARBA" id="ARBA00023240"/>
    </source>
</evidence>
<dbReference type="GO" id="GO:0004252">
    <property type="term" value="F:serine-type endopeptidase activity"/>
    <property type="evidence" value="ECO:0007669"/>
    <property type="project" value="InterPro"/>
</dbReference>
<dbReference type="InterPro" id="IPR009003">
    <property type="entry name" value="Peptidase_S1_PA"/>
</dbReference>
<keyword evidence="3" id="KW-1015">Disulfide bond</keyword>
<sequence length="602" mass="64563">MERVLFGLLLFVTYVSAYVEVGKFYHDEVGIPLAKRLLEAENNALNNTPDVDVNRIVGGVVAPAQSHPYLAGLVISFASTASNAVCGSSLVSATRLVTAAHCWFDGNRQAVQFVVVLGTQFVFHGGTRIPTNRVFMHPMWNPSLLNNDIAMIYLPFSVSFSARIQPIALPSIFDLGNNFVGLPVVAAGYGVTSDAQLGISVNQVMSHVNLQVITVQQCMAVFGSNFVRDTNICTSGAGGVGICRGDSGGPLVLHRYGRPTLVGVSSFVAQNRCQDGFPSAFARTTSFYGFIIQHMSDYVLYCHSVEMKTAVLFGIFFVGYTSAYVPVETFYHENVGIPLAKSIRAAETAKLDSSVQPDNAARIVGGAISPSNAHPYLAGLLITFINAVGTSACGSSLLSANRLVTAAHCWFDGRFQANQFVVVLGSNTLFHGGVRVTTRQVFVHPQWNPTLLNNDVAMIYLPHRVTLNNNIKPIALPNTADLNNLFVGQWAVAAGYGLTSDAQTGISVNQVMSQVNLQVITVQQCMAVFGSNFVRNSNICTNGAGGVGICRGDSGGPLLLNRNGVLTLIGISSFVAQNRCQDGFPSAFARVTSFNNFIRQHL</sequence>
<gene>
    <name evidence="10" type="primary">732967</name>
</gene>
<evidence type="ECO:0000259" key="9">
    <source>
        <dbReference type="PROSITE" id="PS50240"/>
    </source>
</evidence>
<dbReference type="PANTHER" id="PTHR24260:SF134">
    <property type="entry name" value="AT07769P-RELATED"/>
    <property type="match status" value="1"/>
</dbReference>
<dbReference type="PROSITE" id="PS00135">
    <property type="entry name" value="TRYPSIN_SER"/>
    <property type="match status" value="2"/>
</dbReference>
<evidence type="ECO:0000256" key="2">
    <source>
        <dbReference type="ARBA" id="ARBA00022656"/>
    </source>
</evidence>
<proteinExistence type="predicted"/>
<dbReference type="SUPFAM" id="SSF50494">
    <property type="entry name" value="Trypsin-like serine proteases"/>
    <property type="match status" value="2"/>
</dbReference>
<keyword evidence="11" id="KW-1185">Reference proteome</keyword>
<evidence type="ECO:0000313" key="10">
    <source>
        <dbReference type="EnsemblMetazoa" id="XP_037873025.1"/>
    </source>
</evidence>
<evidence type="ECO:0000313" key="11">
    <source>
        <dbReference type="Proteomes" id="UP000005204"/>
    </source>
</evidence>
<keyword evidence="7" id="KW-0645">Protease</keyword>
<dbReference type="Proteomes" id="UP000005204">
    <property type="component" value="Unassembled WGS sequence"/>
</dbReference>
<dbReference type="FunFam" id="2.40.10.10:FF:000068">
    <property type="entry name" value="transmembrane protease serine 2"/>
    <property type="match status" value="1"/>
</dbReference>
<protein>
    <recommendedName>
        <fullName evidence="9">Peptidase S1 domain-containing protein</fullName>
    </recommendedName>
</protein>
<dbReference type="InterPro" id="IPR043504">
    <property type="entry name" value="Peptidase_S1_PA_chymotrypsin"/>
</dbReference>
<dbReference type="SMART" id="SM00020">
    <property type="entry name" value="Tryp_SPc"/>
    <property type="match status" value="2"/>
</dbReference>
<dbReference type="InterPro" id="IPR051333">
    <property type="entry name" value="CLIP_Serine_Protease"/>
</dbReference>
<dbReference type="PANTHER" id="PTHR24260">
    <property type="match status" value="1"/>
</dbReference>
<dbReference type="GO" id="GO:0090729">
    <property type="term" value="F:toxin activity"/>
    <property type="evidence" value="ECO:0007669"/>
    <property type="project" value="UniProtKB-KW"/>
</dbReference>
<dbReference type="Gene3D" id="2.40.10.10">
    <property type="entry name" value="Trypsin-like serine proteases"/>
    <property type="match status" value="2"/>
</dbReference>
<dbReference type="InterPro" id="IPR018114">
    <property type="entry name" value="TRYPSIN_HIS"/>
</dbReference>
<feature type="chain" id="PRO_5035750274" description="Peptidase S1 domain-containing protein" evidence="8">
    <location>
        <begin position="18"/>
        <end position="602"/>
    </location>
</feature>
<dbReference type="PROSITE" id="PS00134">
    <property type="entry name" value="TRYPSIN_HIS"/>
    <property type="match status" value="2"/>
</dbReference>
<feature type="domain" description="Peptidase S1" evidence="9">
    <location>
        <begin position="56"/>
        <end position="296"/>
    </location>
</feature>
<organism evidence="10 11">
    <name type="scientific">Bombyx mori</name>
    <name type="common">Silk moth</name>
    <dbReference type="NCBI Taxonomy" id="7091"/>
    <lineage>
        <taxon>Eukaryota</taxon>
        <taxon>Metazoa</taxon>
        <taxon>Ecdysozoa</taxon>
        <taxon>Arthropoda</taxon>
        <taxon>Hexapoda</taxon>
        <taxon>Insecta</taxon>
        <taxon>Pterygota</taxon>
        <taxon>Neoptera</taxon>
        <taxon>Endopterygota</taxon>
        <taxon>Lepidoptera</taxon>
        <taxon>Glossata</taxon>
        <taxon>Ditrysia</taxon>
        <taxon>Bombycoidea</taxon>
        <taxon>Bombycidae</taxon>
        <taxon>Bombycinae</taxon>
        <taxon>Bombyx</taxon>
    </lineage>
</organism>
<keyword evidence="7" id="KW-0378">Hydrolase</keyword>
<evidence type="ECO:0000256" key="8">
    <source>
        <dbReference type="SAM" id="SignalP"/>
    </source>
</evidence>
<keyword evidence="2" id="KW-0800">Toxin</keyword>
<dbReference type="InterPro" id="IPR033116">
    <property type="entry name" value="TRYPSIN_SER"/>
</dbReference>
<name>A0A8R2R599_BOMMO</name>